<proteinExistence type="predicted"/>
<keyword evidence="1" id="KW-0812">Transmembrane</keyword>
<keyword evidence="1" id="KW-0472">Membrane</keyword>
<dbReference type="AlphaFoldDB" id="A0A3P6TZB7"/>
<keyword evidence="1" id="KW-1133">Transmembrane helix</keyword>
<feature type="transmembrane region" description="Helical" evidence="1">
    <location>
        <begin position="89"/>
        <end position="108"/>
    </location>
</feature>
<evidence type="ECO:0000313" key="3">
    <source>
        <dbReference type="Proteomes" id="UP000281553"/>
    </source>
</evidence>
<keyword evidence="3" id="KW-1185">Reference proteome</keyword>
<organism evidence="2 3">
    <name type="scientific">Dibothriocephalus latus</name>
    <name type="common">Fish tapeworm</name>
    <name type="synonym">Diphyllobothrium latum</name>
    <dbReference type="NCBI Taxonomy" id="60516"/>
    <lineage>
        <taxon>Eukaryota</taxon>
        <taxon>Metazoa</taxon>
        <taxon>Spiralia</taxon>
        <taxon>Lophotrochozoa</taxon>
        <taxon>Platyhelminthes</taxon>
        <taxon>Cestoda</taxon>
        <taxon>Eucestoda</taxon>
        <taxon>Diphyllobothriidea</taxon>
        <taxon>Diphyllobothriidae</taxon>
        <taxon>Dibothriocephalus</taxon>
    </lineage>
</organism>
<dbReference type="OrthoDB" id="10475429at2759"/>
<evidence type="ECO:0000256" key="1">
    <source>
        <dbReference type="SAM" id="Phobius"/>
    </source>
</evidence>
<sequence length="127" mass="14010">MSFSTVEGTPPMKDWAAAILVSNYFLDITSPNASRFLPTDQLPNSGDAECCYPLKEEGYRSLLSSASGGLLSFPVAYMLVILFGRRWSISVSFAAVAILLFVEFTLLFEVSAFERRRVAGINRKATK</sequence>
<reference evidence="2 3" key="1">
    <citation type="submission" date="2018-11" db="EMBL/GenBank/DDBJ databases">
        <authorList>
            <consortium name="Pathogen Informatics"/>
        </authorList>
    </citation>
    <scope>NUCLEOTIDE SEQUENCE [LARGE SCALE GENOMIC DNA]</scope>
</reference>
<evidence type="ECO:0000313" key="2">
    <source>
        <dbReference type="EMBL" id="VDK86945.1"/>
    </source>
</evidence>
<feature type="transmembrane region" description="Helical" evidence="1">
    <location>
        <begin position="62"/>
        <end position="83"/>
    </location>
</feature>
<name>A0A3P6TZB7_DIBLA</name>
<dbReference type="Proteomes" id="UP000281553">
    <property type="component" value="Unassembled WGS sequence"/>
</dbReference>
<accession>A0A3P6TZB7</accession>
<protein>
    <submittedName>
        <fullName evidence="2">Uncharacterized protein</fullName>
    </submittedName>
</protein>
<gene>
    <name evidence="2" type="ORF">DILT_LOCUS3947</name>
</gene>
<dbReference type="EMBL" id="UYRU01044556">
    <property type="protein sequence ID" value="VDK86945.1"/>
    <property type="molecule type" value="Genomic_DNA"/>
</dbReference>